<sequence length="462" mass="51312">MALIQLQAIPALLCHKNQFLIINLIILLMFSSGYSNECNDTVPCGWKASCNNNSCSCLNNNSVLHDNKRDCRNDGCDHILNCLECNAENKCIRCVNFIDETTHTCLDSCHGVSQVSLQGPLQGNICNESLINTSLWIGLGAGCGAGIILCLLVLLAVFACKKKKKQSANFQENLKSRHLPNEKIRKIPVFDNKGYETEEVNISDSCVIDEQVYFYKLEKMRPHKKTLEELLCQVRTRLRAMNSDDTRVPTYKGVINQLCRVLGLLNKNELNNSVPADALGLLEWAKQMLNDYYELRQQDSSTSSEAPRAEISSVDVQPIYAIPHDSCQDAVRIATDNKPSTLANHSAPKAVGTADSGYYSSVSIPYFNSHQPNKPSKPPAYLKKNKRHLNGYHVNDNNDRANNIYTCASSYSERSGKCMSTFIKDDISYVSECSERSSNSSAGASPEGLPFNMKDATEPIEV</sequence>
<keyword evidence="3" id="KW-0732">Signal</keyword>
<name>A0A0L8FPC3_OCTBM</name>
<proteinExistence type="predicted"/>
<dbReference type="EMBL" id="KQ427949">
    <property type="protein sequence ID" value="KOF66566.1"/>
    <property type="molecule type" value="Genomic_DNA"/>
</dbReference>
<protein>
    <submittedName>
        <fullName evidence="4">Uncharacterized protein</fullName>
    </submittedName>
</protein>
<gene>
    <name evidence="4" type="ORF">OCBIM_22011913mg</name>
</gene>
<dbReference type="OrthoDB" id="6148872at2759"/>
<keyword evidence="2" id="KW-0812">Transmembrane</keyword>
<feature type="region of interest" description="Disordered" evidence="1">
    <location>
        <begin position="434"/>
        <end position="462"/>
    </location>
</feature>
<keyword evidence="2" id="KW-0472">Membrane</keyword>
<evidence type="ECO:0000256" key="2">
    <source>
        <dbReference type="SAM" id="Phobius"/>
    </source>
</evidence>
<feature type="signal peptide" evidence="3">
    <location>
        <begin position="1"/>
        <end position="35"/>
    </location>
</feature>
<organism evidence="4">
    <name type="scientific">Octopus bimaculoides</name>
    <name type="common">California two-spotted octopus</name>
    <dbReference type="NCBI Taxonomy" id="37653"/>
    <lineage>
        <taxon>Eukaryota</taxon>
        <taxon>Metazoa</taxon>
        <taxon>Spiralia</taxon>
        <taxon>Lophotrochozoa</taxon>
        <taxon>Mollusca</taxon>
        <taxon>Cephalopoda</taxon>
        <taxon>Coleoidea</taxon>
        <taxon>Octopodiformes</taxon>
        <taxon>Octopoda</taxon>
        <taxon>Incirrata</taxon>
        <taxon>Octopodidae</taxon>
        <taxon>Octopus</taxon>
    </lineage>
</organism>
<evidence type="ECO:0000256" key="1">
    <source>
        <dbReference type="SAM" id="MobiDB-lite"/>
    </source>
</evidence>
<evidence type="ECO:0000256" key="3">
    <source>
        <dbReference type="SAM" id="SignalP"/>
    </source>
</evidence>
<dbReference type="STRING" id="37653.A0A0L8FPC3"/>
<feature type="compositionally biased region" description="Low complexity" evidence="1">
    <location>
        <begin position="434"/>
        <end position="447"/>
    </location>
</feature>
<keyword evidence="2" id="KW-1133">Transmembrane helix</keyword>
<dbReference type="KEGG" id="obi:106882014"/>
<feature type="chain" id="PRO_5005582476" evidence="3">
    <location>
        <begin position="36"/>
        <end position="462"/>
    </location>
</feature>
<dbReference type="OMA" id="NCEINDC"/>
<evidence type="ECO:0000313" key="4">
    <source>
        <dbReference type="EMBL" id="KOF66566.1"/>
    </source>
</evidence>
<dbReference type="AlphaFoldDB" id="A0A0L8FPC3"/>
<feature type="transmembrane region" description="Helical" evidence="2">
    <location>
        <begin position="135"/>
        <end position="160"/>
    </location>
</feature>
<reference evidence="4" key="1">
    <citation type="submission" date="2015-07" db="EMBL/GenBank/DDBJ databases">
        <title>MeaNS - Measles Nucleotide Surveillance Program.</title>
        <authorList>
            <person name="Tran T."/>
            <person name="Druce J."/>
        </authorList>
    </citation>
    <scope>NUCLEOTIDE SEQUENCE</scope>
    <source>
        <strain evidence="4">UCB-OBI-ISO-001</strain>
        <tissue evidence="4">Gonad</tissue>
    </source>
</reference>
<accession>A0A0L8FPC3</accession>